<organism evidence="1 2">
    <name type="scientific">Microbulbifer spongiae</name>
    <dbReference type="NCBI Taxonomy" id="2944933"/>
    <lineage>
        <taxon>Bacteria</taxon>
        <taxon>Pseudomonadati</taxon>
        <taxon>Pseudomonadota</taxon>
        <taxon>Gammaproteobacteria</taxon>
        <taxon>Cellvibrionales</taxon>
        <taxon>Microbulbiferaceae</taxon>
        <taxon>Microbulbifer</taxon>
    </lineage>
</organism>
<keyword evidence="2" id="KW-1185">Reference proteome</keyword>
<sequence length="78" mass="8016">MALCSDAAGVTPVGGSTVGFGAAVSLPACLGRGAVTPLIPRMPLSGQGFFLRLVWYLCCKGGELGKRDGWGGRIRTYA</sequence>
<evidence type="ECO:0000313" key="2">
    <source>
        <dbReference type="Proteomes" id="UP001321520"/>
    </source>
</evidence>
<reference evidence="1 2" key="1">
    <citation type="submission" date="2022-05" db="EMBL/GenBank/DDBJ databases">
        <title>Microbulbifer sp. nov., isolated from sponge.</title>
        <authorList>
            <person name="Gao L."/>
        </authorList>
    </citation>
    <scope>NUCLEOTIDE SEQUENCE [LARGE SCALE GENOMIC DNA]</scope>
    <source>
        <strain evidence="1 2">MI-G</strain>
    </source>
</reference>
<name>A0ABY9EEX8_9GAMM</name>
<protein>
    <submittedName>
        <fullName evidence="1">Uncharacterized protein</fullName>
    </submittedName>
</protein>
<dbReference type="EMBL" id="CP098023">
    <property type="protein sequence ID" value="WKD50722.1"/>
    <property type="molecule type" value="Genomic_DNA"/>
</dbReference>
<dbReference type="RefSeq" id="WP_301417291.1">
    <property type="nucleotide sequence ID" value="NZ_CP098023.1"/>
</dbReference>
<dbReference type="Proteomes" id="UP001321520">
    <property type="component" value="Chromosome"/>
</dbReference>
<accession>A0ABY9EEX8</accession>
<evidence type="ECO:0000313" key="1">
    <source>
        <dbReference type="EMBL" id="WKD50722.1"/>
    </source>
</evidence>
<gene>
    <name evidence="1" type="ORF">M8T91_04645</name>
</gene>
<proteinExistence type="predicted"/>